<dbReference type="RefSeq" id="WP_327607556.1">
    <property type="nucleotide sequence ID" value="NZ_JARZFX010000004.1"/>
</dbReference>
<dbReference type="Pfam" id="PF02643">
    <property type="entry name" value="DUF192"/>
    <property type="match status" value="1"/>
</dbReference>
<comment type="caution">
    <text evidence="1">The sequence shown here is derived from an EMBL/GenBank/DDBJ whole genome shotgun (WGS) entry which is preliminary data.</text>
</comment>
<name>A0ABU6KGH3_9BACI</name>
<dbReference type="InterPro" id="IPR038695">
    <property type="entry name" value="Saro_0823-like_sf"/>
</dbReference>
<sequence>MDGKTIHLPLQIKHANTYWKRLKGLLFYKYPIIEEGLLITPCNSVHMFFMRFPIDVVFLDKENHVVKTVPNLTPWRMVTPVKTAYSALELPVGTIPSNCIYEGDKVQF</sequence>
<dbReference type="EMBL" id="JARZFX010000004">
    <property type="protein sequence ID" value="MEC5423990.1"/>
    <property type="molecule type" value="Genomic_DNA"/>
</dbReference>
<dbReference type="PANTHER" id="PTHR37953">
    <property type="entry name" value="UPF0127 PROTEIN MJ1496"/>
    <property type="match status" value="1"/>
</dbReference>
<evidence type="ECO:0000313" key="1">
    <source>
        <dbReference type="EMBL" id="MEC5423990.1"/>
    </source>
</evidence>
<dbReference type="InterPro" id="IPR003795">
    <property type="entry name" value="DUF192"/>
</dbReference>
<gene>
    <name evidence="1" type="ORF">QGM71_10860</name>
</gene>
<dbReference type="Gene3D" id="2.60.120.1140">
    <property type="entry name" value="Protein of unknown function DUF192"/>
    <property type="match status" value="1"/>
</dbReference>
<evidence type="ECO:0000313" key="2">
    <source>
        <dbReference type="Proteomes" id="UP001335737"/>
    </source>
</evidence>
<accession>A0ABU6KGH3</accession>
<proteinExistence type="predicted"/>
<dbReference type="Proteomes" id="UP001335737">
    <property type="component" value="Unassembled WGS sequence"/>
</dbReference>
<dbReference type="PANTHER" id="PTHR37953:SF1">
    <property type="entry name" value="UPF0127 PROTEIN MJ1496"/>
    <property type="match status" value="1"/>
</dbReference>
<organism evidence="1 2">
    <name type="scientific">Virgibacillus tibetensis</name>
    <dbReference type="NCBI Taxonomy" id="3042313"/>
    <lineage>
        <taxon>Bacteria</taxon>
        <taxon>Bacillati</taxon>
        <taxon>Bacillota</taxon>
        <taxon>Bacilli</taxon>
        <taxon>Bacillales</taxon>
        <taxon>Bacillaceae</taxon>
        <taxon>Virgibacillus</taxon>
    </lineage>
</organism>
<reference evidence="1 2" key="1">
    <citation type="journal article" date="2024" name="Int. J. Syst. Evol. Microbiol.">
        <title>Virgibacillus tibetensis sp. nov., isolated from salt lake on the Tibetan Plateau of China.</title>
        <authorList>
            <person name="Phurbu D."/>
            <person name="Liu Z.-X."/>
            <person name="Wang R."/>
            <person name="Zheng Y.-Y."/>
            <person name="Liu H.-C."/>
            <person name="Zhou Y.-G."/>
            <person name="Yu Y.-J."/>
            <person name="Li A.-H."/>
        </authorList>
    </citation>
    <scope>NUCLEOTIDE SEQUENCE [LARGE SCALE GENOMIC DNA]</scope>
    <source>
        <strain evidence="1 2">C22-A2</strain>
    </source>
</reference>
<protein>
    <submittedName>
        <fullName evidence="1">DUF192 domain-containing protein</fullName>
    </submittedName>
</protein>
<keyword evidence="2" id="KW-1185">Reference proteome</keyword>